<protein>
    <submittedName>
        <fullName evidence="1">Uncharacterized protein</fullName>
    </submittedName>
</protein>
<keyword evidence="2" id="KW-1185">Reference proteome</keyword>
<dbReference type="Proteomes" id="UP000077755">
    <property type="component" value="Chromosome 2"/>
</dbReference>
<proteinExistence type="predicted"/>
<name>A0AAF0WD11_DAUCS</name>
<accession>A0AAF0WD11</accession>
<organism evidence="1 2">
    <name type="scientific">Daucus carota subsp. sativus</name>
    <name type="common">Carrot</name>
    <dbReference type="NCBI Taxonomy" id="79200"/>
    <lineage>
        <taxon>Eukaryota</taxon>
        <taxon>Viridiplantae</taxon>
        <taxon>Streptophyta</taxon>
        <taxon>Embryophyta</taxon>
        <taxon>Tracheophyta</taxon>
        <taxon>Spermatophyta</taxon>
        <taxon>Magnoliopsida</taxon>
        <taxon>eudicotyledons</taxon>
        <taxon>Gunneridae</taxon>
        <taxon>Pentapetalae</taxon>
        <taxon>asterids</taxon>
        <taxon>campanulids</taxon>
        <taxon>Apiales</taxon>
        <taxon>Apiaceae</taxon>
        <taxon>Apioideae</taxon>
        <taxon>Scandiceae</taxon>
        <taxon>Daucinae</taxon>
        <taxon>Daucus</taxon>
        <taxon>Daucus sect. Daucus</taxon>
    </lineage>
</organism>
<evidence type="ECO:0000313" key="1">
    <source>
        <dbReference type="EMBL" id="WOG87141.1"/>
    </source>
</evidence>
<reference evidence="1" key="2">
    <citation type="submission" date="2022-03" db="EMBL/GenBank/DDBJ databases">
        <title>Draft title - Genomic analysis of global carrot germplasm unveils the trajectory of domestication and the origin of high carotenoid orange carrot.</title>
        <authorList>
            <person name="Iorizzo M."/>
            <person name="Ellison S."/>
            <person name="Senalik D."/>
            <person name="Macko-Podgorni A."/>
            <person name="Grzebelus D."/>
            <person name="Bostan H."/>
            <person name="Rolling W."/>
            <person name="Curaba J."/>
            <person name="Simon P."/>
        </authorList>
    </citation>
    <scope>NUCLEOTIDE SEQUENCE</scope>
    <source>
        <tissue evidence="1">Leaf</tissue>
    </source>
</reference>
<reference evidence="1" key="1">
    <citation type="journal article" date="2016" name="Nat. Genet.">
        <title>A high-quality carrot genome assembly provides new insights into carotenoid accumulation and asterid genome evolution.</title>
        <authorList>
            <person name="Iorizzo M."/>
            <person name="Ellison S."/>
            <person name="Senalik D."/>
            <person name="Zeng P."/>
            <person name="Satapoomin P."/>
            <person name="Huang J."/>
            <person name="Bowman M."/>
            <person name="Iovene M."/>
            <person name="Sanseverino W."/>
            <person name="Cavagnaro P."/>
            <person name="Yildiz M."/>
            <person name="Macko-Podgorni A."/>
            <person name="Moranska E."/>
            <person name="Grzebelus E."/>
            <person name="Grzebelus D."/>
            <person name="Ashrafi H."/>
            <person name="Zheng Z."/>
            <person name="Cheng S."/>
            <person name="Spooner D."/>
            <person name="Van Deynze A."/>
            <person name="Simon P."/>
        </authorList>
    </citation>
    <scope>NUCLEOTIDE SEQUENCE</scope>
    <source>
        <tissue evidence="1">Leaf</tissue>
    </source>
</reference>
<dbReference type="EMBL" id="CP093344">
    <property type="protein sequence ID" value="WOG87141.1"/>
    <property type="molecule type" value="Genomic_DNA"/>
</dbReference>
<evidence type="ECO:0000313" key="2">
    <source>
        <dbReference type="Proteomes" id="UP000077755"/>
    </source>
</evidence>
<sequence>MDSSMCSSAPDPEMWIIQGTLAWRTPPVRTGV</sequence>
<gene>
    <name evidence="1" type="ORF">DCAR_0206364</name>
</gene>
<dbReference type="AlphaFoldDB" id="A0AAF0WD11"/>